<dbReference type="RefSeq" id="XP_007769947.1">
    <property type="nucleotide sequence ID" value="XM_007771757.1"/>
</dbReference>
<dbReference type="EMBL" id="JH711580">
    <property type="protein sequence ID" value="EIW79556.1"/>
    <property type="molecule type" value="Genomic_DNA"/>
</dbReference>
<dbReference type="Proteomes" id="UP000053558">
    <property type="component" value="Unassembled WGS sequence"/>
</dbReference>
<proteinExistence type="predicted"/>
<dbReference type="KEGG" id="cput:CONPUDRAFT_154955"/>
<evidence type="ECO:0000313" key="2">
    <source>
        <dbReference type="Proteomes" id="UP000053558"/>
    </source>
</evidence>
<gene>
    <name evidence="1" type="ORF">CONPUDRAFT_154955</name>
</gene>
<protein>
    <submittedName>
        <fullName evidence="1">Uncharacterized protein</fullName>
    </submittedName>
</protein>
<evidence type="ECO:0000313" key="1">
    <source>
        <dbReference type="EMBL" id="EIW79556.1"/>
    </source>
</evidence>
<sequence length="79" mass="8814">MAPLRQLKPPRGELDELSIYGFQRDNVGGDESVCKRPWWRKMLHQNATAPDNSTPEIHSTALAPPMQRGTLNATCAELV</sequence>
<accession>A0A5M3MKG2</accession>
<organism evidence="1 2">
    <name type="scientific">Coniophora puteana (strain RWD-64-598)</name>
    <name type="common">Brown rot fungus</name>
    <dbReference type="NCBI Taxonomy" id="741705"/>
    <lineage>
        <taxon>Eukaryota</taxon>
        <taxon>Fungi</taxon>
        <taxon>Dikarya</taxon>
        <taxon>Basidiomycota</taxon>
        <taxon>Agaricomycotina</taxon>
        <taxon>Agaricomycetes</taxon>
        <taxon>Agaricomycetidae</taxon>
        <taxon>Boletales</taxon>
        <taxon>Coniophorineae</taxon>
        <taxon>Coniophoraceae</taxon>
        <taxon>Coniophora</taxon>
    </lineage>
</organism>
<dbReference type="GeneID" id="19203357"/>
<dbReference type="AlphaFoldDB" id="A0A5M3MKG2"/>
<name>A0A5M3MKG2_CONPW</name>
<keyword evidence="2" id="KW-1185">Reference proteome</keyword>
<reference evidence="2" key="1">
    <citation type="journal article" date="2012" name="Science">
        <title>The Paleozoic origin of enzymatic lignin decomposition reconstructed from 31 fungal genomes.</title>
        <authorList>
            <person name="Floudas D."/>
            <person name="Binder M."/>
            <person name="Riley R."/>
            <person name="Barry K."/>
            <person name="Blanchette R.A."/>
            <person name="Henrissat B."/>
            <person name="Martinez A.T."/>
            <person name="Otillar R."/>
            <person name="Spatafora J.W."/>
            <person name="Yadav J.S."/>
            <person name="Aerts A."/>
            <person name="Benoit I."/>
            <person name="Boyd A."/>
            <person name="Carlson A."/>
            <person name="Copeland A."/>
            <person name="Coutinho P.M."/>
            <person name="de Vries R.P."/>
            <person name="Ferreira P."/>
            <person name="Findley K."/>
            <person name="Foster B."/>
            <person name="Gaskell J."/>
            <person name="Glotzer D."/>
            <person name="Gorecki P."/>
            <person name="Heitman J."/>
            <person name="Hesse C."/>
            <person name="Hori C."/>
            <person name="Igarashi K."/>
            <person name="Jurgens J.A."/>
            <person name="Kallen N."/>
            <person name="Kersten P."/>
            <person name="Kohler A."/>
            <person name="Kuees U."/>
            <person name="Kumar T.K.A."/>
            <person name="Kuo A."/>
            <person name="LaButti K."/>
            <person name="Larrondo L.F."/>
            <person name="Lindquist E."/>
            <person name="Ling A."/>
            <person name="Lombard V."/>
            <person name="Lucas S."/>
            <person name="Lundell T."/>
            <person name="Martin R."/>
            <person name="McLaughlin D.J."/>
            <person name="Morgenstern I."/>
            <person name="Morin E."/>
            <person name="Murat C."/>
            <person name="Nagy L.G."/>
            <person name="Nolan M."/>
            <person name="Ohm R.A."/>
            <person name="Patyshakuliyeva A."/>
            <person name="Rokas A."/>
            <person name="Ruiz-Duenas F.J."/>
            <person name="Sabat G."/>
            <person name="Salamov A."/>
            <person name="Samejima M."/>
            <person name="Schmutz J."/>
            <person name="Slot J.C."/>
            <person name="St John F."/>
            <person name="Stenlid J."/>
            <person name="Sun H."/>
            <person name="Sun S."/>
            <person name="Syed K."/>
            <person name="Tsang A."/>
            <person name="Wiebenga A."/>
            <person name="Young D."/>
            <person name="Pisabarro A."/>
            <person name="Eastwood D.C."/>
            <person name="Martin F."/>
            <person name="Cullen D."/>
            <person name="Grigoriev I.V."/>
            <person name="Hibbett D.S."/>
        </authorList>
    </citation>
    <scope>NUCLEOTIDE SEQUENCE [LARGE SCALE GENOMIC DNA]</scope>
    <source>
        <strain evidence="2">RWD-64-598 SS2</strain>
    </source>
</reference>
<comment type="caution">
    <text evidence="1">The sequence shown here is derived from an EMBL/GenBank/DDBJ whole genome shotgun (WGS) entry which is preliminary data.</text>
</comment>